<dbReference type="GO" id="GO:0071949">
    <property type="term" value="F:FAD binding"/>
    <property type="evidence" value="ECO:0007669"/>
    <property type="project" value="InterPro"/>
</dbReference>
<gene>
    <name evidence="7" type="ORF">A0O28_0061650</name>
</gene>
<dbReference type="SUPFAM" id="SSF56176">
    <property type="entry name" value="FAD-binding/transporter-associated domain-like"/>
    <property type="match status" value="1"/>
</dbReference>
<dbReference type="Gene3D" id="3.40.462.20">
    <property type="match status" value="1"/>
</dbReference>
<dbReference type="GO" id="GO:0016491">
    <property type="term" value="F:oxidoreductase activity"/>
    <property type="evidence" value="ECO:0007669"/>
    <property type="project" value="UniProtKB-KW"/>
</dbReference>
<evidence type="ECO:0000256" key="4">
    <source>
        <dbReference type="ARBA" id="ARBA00022827"/>
    </source>
</evidence>
<evidence type="ECO:0000256" key="2">
    <source>
        <dbReference type="ARBA" id="ARBA00005466"/>
    </source>
</evidence>
<evidence type="ECO:0000256" key="5">
    <source>
        <dbReference type="ARBA" id="ARBA00023002"/>
    </source>
</evidence>
<accession>A0A1T3CYI6</accession>
<dbReference type="InterPro" id="IPR006094">
    <property type="entry name" value="Oxid_FAD_bind_N"/>
</dbReference>
<dbReference type="InterPro" id="IPR016169">
    <property type="entry name" value="FAD-bd_PCMH_sub2"/>
</dbReference>
<dbReference type="PROSITE" id="PS51387">
    <property type="entry name" value="FAD_PCMH"/>
    <property type="match status" value="1"/>
</dbReference>
<keyword evidence="3" id="KW-0285">Flavoprotein</keyword>
<proteinExistence type="inferred from homology"/>
<dbReference type="InterPro" id="IPR012951">
    <property type="entry name" value="BBE"/>
</dbReference>
<reference evidence="7 8" key="1">
    <citation type="submission" date="2016-04" db="EMBL/GenBank/DDBJ databases">
        <title>Multiple horizontal gene transfer events from other fungi enriched the ability of the initially mycotrophic fungus Trichoderma (Ascomycota) to feed on dead plant biomass.</title>
        <authorList>
            <person name="Atanasova L."/>
            <person name="Chenthamara K."/>
            <person name="Zhang J."/>
            <person name="Grujic M."/>
            <person name="Henrissat B."/>
            <person name="Kuo A."/>
            <person name="Aertz A."/>
            <person name="Salamov A."/>
            <person name="Lipzen A."/>
            <person name="Labutti K."/>
            <person name="Barry K."/>
            <person name="Miao Y."/>
            <person name="Rahimi M.J."/>
            <person name="Shen Q."/>
            <person name="Grigoriev I.V."/>
            <person name="Kubicek C.P."/>
            <person name="Druzhinina I.S."/>
        </authorList>
    </citation>
    <scope>NUCLEOTIDE SEQUENCE [LARGE SCALE GENOMIC DNA]</scope>
    <source>
        <strain evidence="7 8">NJAU 4742</strain>
    </source>
</reference>
<sequence>MDPSSTQNLPITKLRAALKGSFALTPDSEGYEASLHRWSEAAEKRAAVVVQARSAEDVSTALLFAQEHGLEVAVLGGGHSTSGSSSTEGGLLIDLTKMRQVTVNPSTKTIKAQGGTIWEDVDLAAAQYGLATVGGTVNHTGVGGLTLGGGYGWLSGKYGLTIDNLVEAEIVLADGRIMTTSEKENPDLFWAIRGAGQSFGVATSFTFRGYEQKNPVWGGLLAFDTSALDKVVDFANQLVETTEGQSAMVVGIGAPAPAHEVRILTILFYDGNEEEARAYYDALFKIGPVVDRTSEMTYKQVNSMLNGVSTHGDRKTQKGSAFTVPLPTALARTLVQDYAKFINEVPGAKKTIILMEYFSQRIVNKVAQTAMSFANRGSHYNILFSTRWTGAQNDAICREWTRNMGRKVTNELTKTKNNEGVGEYGNYDGVSSSSAQDIFGVNYERVLELKKMYDPKNIFAKGAGKFSF</sequence>
<feature type="domain" description="FAD-binding PCMH-type" evidence="6">
    <location>
        <begin position="41"/>
        <end position="212"/>
    </location>
</feature>
<dbReference type="AlphaFoldDB" id="A0A1T3CYI6"/>
<dbReference type="Gene3D" id="3.30.43.10">
    <property type="entry name" value="Uridine Diphospho-n-acetylenolpyruvylglucosamine Reductase, domain 2"/>
    <property type="match status" value="1"/>
</dbReference>
<name>A0A1T3CYI6_9HYPO</name>
<organism evidence="7 8">
    <name type="scientific">Trichoderma guizhouense</name>
    <dbReference type="NCBI Taxonomy" id="1491466"/>
    <lineage>
        <taxon>Eukaryota</taxon>
        <taxon>Fungi</taxon>
        <taxon>Dikarya</taxon>
        <taxon>Ascomycota</taxon>
        <taxon>Pezizomycotina</taxon>
        <taxon>Sordariomycetes</taxon>
        <taxon>Hypocreomycetidae</taxon>
        <taxon>Hypocreales</taxon>
        <taxon>Hypocreaceae</taxon>
        <taxon>Trichoderma</taxon>
    </lineage>
</organism>
<evidence type="ECO:0000259" key="6">
    <source>
        <dbReference type="PROSITE" id="PS51387"/>
    </source>
</evidence>
<dbReference type="EMBL" id="LVVK01000003">
    <property type="protein sequence ID" value="OPB46045.1"/>
    <property type="molecule type" value="Genomic_DNA"/>
</dbReference>
<keyword evidence="4" id="KW-0274">FAD</keyword>
<comment type="similarity">
    <text evidence="2">Belongs to the oxygen-dependent FAD-linked oxidoreductase family.</text>
</comment>
<dbReference type="InterPro" id="IPR016167">
    <property type="entry name" value="FAD-bd_PCMH_sub1"/>
</dbReference>
<dbReference type="Pfam" id="PF01565">
    <property type="entry name" value="FAD_binding_4"/>
    <property type="match status" value="1"/>
</dbReference>
<comment type="cofactor">
    <cofactor evidence="1">
        <name>FAD</name>
        <dbReference type="ChEBI" id="CHEBI:57692"/>
    </cofactor>
</comment>
<dbReference type="InterPro" id="IPR016166">
    <property type="entry name" value="FAD-bd_PCMH"/>
</dbReference>
<evidence type="ECO:0000313" key="8">
    <source>
        <dbReference type="Proteomes" id="UP000191004"/>
    </source>
</evidence>
<dbReference type="OrthoDB" id="415825at2759"/>
<protein>
    <submittedName>
        <fullName evidence="7">FAD linked oxidase domain protein</fullName>
    </submittedName>
</protein>
<dbReference type="Pfam" id="PF08031">
    <property type="entry name" value="BBE"/>
    <property type="match status" value="1"/>
</dbReference>
<dbReference type="InterPro" id="IPR036318">
    <property type="entry name" value="FAD-bd_PCMH-like_sf"/>
</dbReference>
<evidence type="ECO:0000256" key="1">
    <source>
        <dbReference type="ARBA" id="ARBA00001974"/>
    </source>
</evidence>
<dbReference type="InterPro" id="IPR050416">
    <property type="entry name" value="FAD-linked_Oxidoreductase"/>
</dbReference>
<dbReference type="PANTHER" id="PTHR42973">
    <property type="entry name" value="BINDING OXIDOREDUCTASE, PUTATIVE (AFU_ORTHOLOGUE AFUA_1G17690)-RELATED"/>
    <property type="match status" value="1"/>
</dbReference>
<evidence type="ECO:0000256" key="3">
    <source>
        <dbReference type="ARBA" id="ARBA00022630"/>
    </source>
</evidence>
<keyword evidence="8" id="KW-1185">Reference proteome</keyword>
<keyword evidence="5" id="KW-0560">Oxidoreductase</keyword>
<dbReference type="PANTHER" id="PTHR42973:SF39">
    <property type="entry name" value="FAD-BINDING PCMH-TYPE DOMAIN-CONTAINING PROTEIN"/>
    <property type="match status" value="1"/>
</dbReference>
<dbReference type="Gene3D" id="3.30.465.10">
    <property type="match status" value="1"/>
</dbReference>
<evidence type="ECO:0000313" key="7">
    <source>
        <dbReference type="EMBL" id="OPB46045.1"/>
    </source>
</evidence>
<dbReference type="Proteomes" id="UP000191004">
    <property type="component" value="Unassembled WGS sequence"/>
</dbReference>
<comment type="caution">
    <text evidence="7">The sequence shown here is derived from an EMBL/GenBank/DDBJ whole genome shotgun (WGS) entry which is preliminary data.</text>
</comment>